<sequence length="262" mass="27389">MCRQSDETRTVLKIAPGAVLGALVLGALAGGCVTPGDQLGNSVAGATSWIQGVGGGAVPAAAAEADLTPAERRLREQSRAFQKTVWEGVLIGAGAGTLWGVIQGDKGSDLLKKALVGGAVGGLAGAYIGHKQNQYSDKEDQLDSMIADVRQSNTETKELIASVRTVIAEDKRRLADVQKRYKKGQATDAEVAGVRQRIAANGSVVAQASKGAREKQGMFQGAEKTYRQQNPATDTARLQGEIQTFNRQIETLDGLASSISVA</sequence>
<reference evidence="2 3" key="1">
    <citation type="submission" date="2012-06" db="EMBL/GenBank/DDBJ databases">
        <title>Complete sequence of Thiocystis violascens DSM 198.</title>
        <authorList>
            <consortium name="US DOE Joint Genome Institute"/>
            <person name="Lucas S."/>
            <person name="Han J."/>
            <person name="Lapidus A."/>
            <person name="Cheng J.-F."/>
            <person name="Goodwin L."/>
            <person name="Pitluck S."/>
            <person name="Peters L."/>
            <person name="Ovchinnikova G."/>
            <person name="Teshima H."/>
            <person name="Detter J.C."/>
            <person name="Han C."/>
            <person name="Tapia R."/>
            <person name="Land M."/>
            <person name="Hauser L."/>
            <person name="Kyrpides N."/>
            <person name="Ivanova N."/>
            <person name="Pagani I."/>
            <person name="Vogl K."/>
            <person name="Liu Z."/>
            <person name="Frigaard N.-U."/>
            <person name="Bryant D."/>
            <person name="Woyke T."/>
        </authorList>
    </citation>
    <scope>NUCLEOTIDE SEQUENCE [LARGE SCALE GENOMIC DNA]</scope>
    <source>
        <strain evidence="3">ATCC 17096 / DSM 198 / 6111</strain>
    </source>
</reference>
<evidence type="ECO:0000313" key="2">
    <source>
        <dbReference type="EMBL" id="AFL75300.1"/>
    </source>
</evidence>
<keyword evidence="3" id="KW-1185">Reference proteome</keyword>
<dbReference type="AlphaFoldDB" id="I3YE82"/>
<feature type="domain" description="Glycine zipper" evidence="1">
    <location>
        <begin position="91"/>
        <end position="133"/>
    </location>
</feature>
<protein>
    <recommendedName>
        <fullName evidence="1">Glycine zipper domain-containing protein</fullName>
    </recommendedName>
</protein>
<dbReference type="HOGENOM" id="CLU_1061472_0_0_6"/>
<gene>
    <name evidence="2" type="ordered locus">Thivi_3430</name>
</gene>
<dbReference type="PROSITE" id="PS51257">
    <property type="entry name" value="PROKAR_LIPOPROTEIN"/>
    <property type="match status" value="1"/>
</dbReference>
<proteinExistence type="predicted"/>
<name>I3YE82_THIV6</name>
<organism evidence="2 3">
    <name type="scientific">Thiocystis violascens (strain ATCC 17096 / DSM 198 / 6111)</name>
    <name type="common">Chromatium violascens</name>
    <dbReference type="NCBI Taxonomy" id="765911"/>
    <lineage>
        <taxon>Bacteria</taxon>
        <taxon>Pseudomonadati</taxon>
        <taxon>Pseudomonadota</taxon>
        <taxon>Gammaproteobacteria</taxon>
        <taxon>Chromatiales</taxon>
        <taxon>Chromatiaceae</taxon>
        <taxon>Thiocystis</taxon>
    </lineage>
</organism>
<evidence type="ECO:0000259" key="1">
    <source>
        <dbReference type="Pfam" id="PF13488"/>
    </source>
</evidence>
<dbReference type="Pfam" id="PF13488">
    <property type="entry name" value="Gly-zipper_Omp"/>
    <property type="match status" value="1"/>
</dbReference>
<dbReference type="eggNOG" id="ENOG5032CSE">
    <property type="taxonomic scope" value="Bacteria"/>
</dbReference>
<dbReference type="InterPro" id="IPR039567">
    <property type="entry name" value="Gly-zipper"/>
</dbReference>
<dbReference type="Proteomes" id="UP000006062">
    <property type="component" value="Chromosome"/>
</dbReference>
<accession>I3YE82</accession>
<dbReference type="KEGG" id="tvi:Thivi_3430"/>
<dbReference type="EMBL" id="CP003154">
    <property type="protein sequence ID" value="AFL75300.1"/>
    <property type="molecule type" value="Genomic_DNA"/>
</dbReference>
<evidence type="ECO:0000313" key="3">
    <source>
        <dbReference type="Proteomes" id="UP000006062"/>
    </source>
</evidence>